<dbReference type="PRINTS" id="PR00755">
    <property type="entry name" value="AFLATOXINBRP"/>
</dbReference>
<evidence type="ECO:0000313" key="8">
    <source>
        <dbReference type="EMBL" id="OJJ51099.1"/>
    </source>
</evidence>
<dbReference type="InterPro" id="IPR013700">
    <property type="entry name" value="AflR"/>
</dbReference>
<evidence type="ECO:0000256" key="3">
    <source>
        <dbReference type="ARBA" id="ARBA00023125"/>
    </source>
</evidence>
<name>A0A1L9SV78_9EURO</name>
<organism evidence="8 9">
    <name type="scientific">Penicilliopsis zonata CBS 506.65</name>
    <dbReference type="NCBI Taxonomy" id="1073090"/>
    <lineage>
        <taxon>Eukaryota</taxon>
        <taxon>Fungi</taxon>
        <taxon>Dikarya</taxon>
        <taxon>Ascomycota</taxon>
        <taxon>Pezizomycotina</taxon>
        <taxon>Eurotiomycetes</taxon>
        <taxon>Eurotiomycetidae</taxon>
        <taxon>Eurotiales</taxon>
        <taxon>Aspergillaceae</taxon>
        <taxon>Penicilliopsis</taxon>
    </lineage>
</organism>
<proteinExistence type="predicted"/>
<dbReference type="RefSeq" id="XP_022585609.1">
    <property type="nucleotide sequence ID" value="XM_022728224.1"/>
</dbReference>
<feature type="region of interest" description="Disordered" evidence="6">
    <location>
        <begin position="69"/>
        <end position="102"/>
    </location>
</feature>
<dbReference type="GO" id="GO:0008270">
    <property type="term" value="F:zinc ion binding"/>
    <property type="evidence" value="ECO:0007669"/>
    <property type="project" value="InterPro"/>
</dbReference>
<feature type="domain" description="Zn(2)-C6 fungal-type" evidence="7">
    <location>
        <begin position="27"/>
        <end position="57"/>
    </location>
</feature>
<dbReference type="OrthoDB" id="2740448at2759"/>
<dbReference type="Gene3D" id="4.10.240.10">
    <property type="entry name" value="Zn(2)-C6 fungal-type DNA-binding domain"/>
    <property type="match status" value="1"/>
</dbReference>
<dbReference type="GO" id="GO:0003677">
    <property type="term" value="F:DNA binding"/>
    <property type="evidence" value="ECO:0007669"/>
    <property type="project" value="UniProtKB-KW"/>
</dbReference>
<accession>A0A1L9SV78</accession>
<protein>
    <recommendedName>
        <fullName evidence="7">Zn(2)-C6 fungal-type domain-containing protein</fullName>
    </recommendedName>
</protein>
<dbReference type="AlphaFoldDB" id="A0A1L9SV78"/>
<dbReference type="SMART" id="SM00066">
    <property type="entry name" value="GAL4"/>
    <property type="match status" value="1"/>
</dbReference>
<dbReference type="InterPro" id="IPR036864">
    <property type="entry name" value="Zn2-C6_fun-type_DNA-bd_sf"/>
</dbReference>
<dbReference type="PROSITE" id="PS00463">
    <property type="entry name" value="ZN2_CY6_FUNGAL_1"/>
    <property type="match status" value="1"/>
</dbReference>
<evidence type="ECO:0000256" key="5">
    <source>
        <dbReference type="ARBA" id="ARBA00023242"/>
    </source>
</evidence>
<evidence type="ECO:0000256" key="6">
    <source>
        <dbReference type="SAM" id="MobiDB-lite"/>
    </source>
</evidence>
<evidence type="ECO:0000313" key="9">
    <source>
        <dbReference type="Proteomes" id="UP000184188"/>
    </source>
</evidence>
<dbReference type="GO" id="GO:0000981">
    <property type="term" value="F:DNA-binding transcription factor activity, RNA polymerase II-specific"/>
    <property type="evidence" value="ECO:0007669"/>
    <property type="project" value="InterPro"/>
</dbReference>
<sequence>MTGHFLSAFRPTVMESTSKPADNIRASCDNCSRSKVRCSKDHPRCQRCIYQGVSCIYSPSQRPRKRPYSAITFETRMPKKLSPPPPPPPSLRPPPPPPLPLQQQDALLFTSEVDGLSMVEGMMPWREPDALTFSVTAGPPPPSAAAPSMTDSSTAATAATLSTSSPCWPRLEFQPEFTDPLPPFWLPDHCAHLATSTLQRLELPPSACSLRISASPPPTPGATVAMPRSLDTVLQENSAAMDTLFTIVNCCSCAGQADIILSLTTIACRMLAWYQASLDGNSFALQRRSSISRCCSRSSRGSDSPFPSCPLPSSTAASSSSLSSTPASPACSLAEWVSIPSINIGAYTLNAEHCDRMVAQLVLTELVKVNKFLDLFAAKYCIGLAGAKPDPGMAMYAGLETFLRSRLRVAVVTAREQLEG</sequence>
<dbReference type="GeneID" id="34614688"/>
<dbReference type="GO" id="GO:0005634">
    <property type="term" value="C:nucleus"/>
    <property type="evidence" value="ECO:0007669"/>
    <property type="project" value="InterPro"/>
</dbReference>
<evidence type="ECO:0000256" key="1">
    <source>
        <dbReference type="ARBA" id="ARBA00022723"/>
    </source>
</evidence>
<feature type="region of interest" description="Disordered" evidence="6">
    <location>
        <begin position="137"/>
        <end position="157"/>
    </location>
</feature>
<dbReference type="Proteomes" id="UP000184188">
    <property type="component" value="Unassembled WGS sequence"/>
</dbReference>
<reference evidence="9" key="1">
    <citation type="journal article" date="2017" name="Genome Biol.">
        <title>Comparative genomics reveals high biological diversity and specific adaptations in the industrially and medically important fungal genus Aspergillus.</title>
        <authorList>
            <person name="de Vries R.P."/>
            <person name="Riley R."/>
            <person name="Wiebenga A."/>
            <person name="Aguilar-Osorio G."/>
            <person name="Amillis S."/>
            <person name="Uchima C.A."/>
            <person name="Anderluh G."/>
            <person name="Asadollahi M."/>
            <person name="Askin M."/>
            <person name="Barry K."/>
            <person name="Battaglia E."/>
            <person name="Bayram O."/>
            <person name="Benocci T."/>
            <person name="Braus-Stromeyer S.A."/>
            <person name="Caldana C."/>
            <person name="Canovas D."/>
            <person name="Cerqueira G.C."/>
            <person name="Chen F."/>
            <person name="Chen W."/>
            <person name="Choi C."/>
            <person name="Clum A."/>
            <person name="Dos Santos R.A."/>
            <person name="Damasio A.R."/>
            <person name="Diallinas G."/>
            <person name="Emri T."/>
            <person name="Fekete E."/>
            <person name="Flipphi M."/>
            <person name="Freyberg S."/>
            <person name="Gallo A."/>
            <person name="Gournas C."/>
            <person name="Habgood R."/>
            <person name="Hainaut M."/>
            <person name="Harispe M.L."/>
            <person name="Henrissat B."/>
            <person name="Hilden K.S."/>
            <person name="Hope R."/>
            <person name="Hossain A."/>
            <person name="Karabika E."/>
            <person name="Karaffa L."/>
            <person name="Karanyi Z."/>
            <person name="Krasevec N."/>
            <person name="Kuo A."/>
            <person name="Kusch H."/>
            <person name="LaButti K."/>
            <person name="Lagendijk E.L."/>
            <person name="Lapidus A."/>
            <person name="Levasseur A."/>
            <person name="Lindquist E."/>
            <person name="Lipzen A."/>
            <person name="Logrieco A.F."/>
            <person name="MacCabe A."/>
            <person name="Maekelae M.R."/>
            <person name="Malavazi I."/>
            <person name="Melin P."/>
            <person name="Meyer V."/>
            <person name="Mielnichuk N."/>
            <person name="Miskei M."/>
            <person name="Molnar A.P."/>
            <person name="Mule G."/>
            <person name="Ngan C.Y."/>
            <person name="Orejas M."/>
            <person name="Orosz E."/>
            <person name="Ouedraogo J.P."/>
            <person name="Overkamp K.M."/>
            <person name="Park H.-S."/>
            <person name="Perrone G."/>
            <person name="Piumi F."/>
            <person name="Punt P.J."/>
            <person name="Ram A.F."/>
            <person name="Ramon A."/>
            <person name="Rauscher S."/>
            <person name="Record E."/>
            <person name="Riano-Pachon D.M."/>
            <person name="Robert V."/>
            <person name="Roehrig J."/>
            <person name="Ruller R."/>
            <person name="Salamov A."/>
            <person name="Salih N.S."/>
            <person name="Samson R.A."/>
            <person name="Sandor E."/>
            <person name="Sanguinetti M."/>
            <person name="Schuetze T."/>
            <person name="Sepcic K."/>
            <person name="Shelest E."/>
            <person name="Sherlock G."/>
            <person name="Sophianopoulou V."/>
            <person name="Squina F.M."/>
            <person name="Sun H."/>
            <person name="Susca A."/>
            <person name="Todd R.B."/>
            <person name="Tsang A."/>
            <person name="Unkles S.E."/>
            <person name="van de Wiele N."/>
            <person name="van Rossen-Uffink D."/>
            <person name="Oliveira J.V."/>
            <person name="Vesth T.C."/>
            <person name="Visser J."/>
            <person name="Yu J.-H."/>
            <person name="Zhou M."/>
            <person name="Andersen M.R."/>
            <person name="Archer D.B."/>
            <person name="Baker S.E."/>
            <person name="Benoit I."/>
            <person name="Brakhage A.A."/>
            <person name="Braus G.H."/>
            <person name="Fischer R."/>
            <person name="Frisvad J.C."/>
            <person name="Goldman G.H."/>
            <person name="Houbraken J."/>
            <person name="Oakley B."/>
            <person name="Pocsi I."/>
            <person name="Scazzocchio C."/>
            <person name="Seiboth B."/>
            <person name="vanKuyk P.A."/>
            <person name="Wortman J."/>
            <person name="Dyer P.S."/>
            <person name="Grigoriev I.V."/>
        </authorList>
    </citation>
    <scope>NUCLEOTIDE SEQUENCE [LARGE SCALE GENOMIC DNA]</scope>
    <source>
        <strain evidence="9">CBS 506.65</strain>
    </source>
</reference>
<dbReference type="CDD" id="cd00067">
    <property type="entry name" value="GAL4"/>
    <property type="match status" value="1"/>
</dbReference>
<gene>
    <name evidence="8" type="ORF">ASPZODRAFT_318487</name>
</gene>
<keyword evidence="5" id="KW-0539">Nucleus</keyword>
<keyword evidence="2" id="KW-0805">Transcription regulation</keyword>
<keyword evidence="3" id="KW-0238">DNA-binding</keyword>
<dbReference type="SUPFAM" id="SSF57701">
    <property type="entry name" value="Zn2/Cys6 DNA-binding domain"/>
    <property type="match status" value="1"/>
</dbReference>
<dbReference type="Pfam" id="PF08493">
    <property type="entry name" value="AflR"/>
    <property type="match status" value="1"/>
</dbReference>
<dbReference type="EMBL" id="KV878336">
    <property type="protein sequence ID" value="OJJ51099.1"/>
    <property type="molecule type" value="Genomic_DNA"/>
</dbReference>
<dbReference type="VEuPathDB" id="FungiDB:ASPZODRAFT_318487"/>
<feature type="compositionally biased region" description="Low complexity" evidence="6">
    <location>
        <begin position="145"/>
        <end position="157"/>
    </location>
</feature>
<keyword evidence="4" id="KW-0804">Transcription</keyword>
<evidence type="ECO:0000256" key="4">
    <source>
        <dbReference type="ARBA" id="ARBA00023163"/>
    </source>
</evidence>
<feature type="compositionally biased region" description="Pro residues" evidence="6">
    <location>
        <begin position="81"/>
        <end position="100"/>
    </location>
</feature>
<keyword evidence="9" id="KW-1185">Reference proteome</keyword>
<dbReference type="InterPro" id="IPR001138">
    <property type="entry name" value="Zn2Cys6_DnaBD"/>
</dbReference>
<dbReference type="Pfam" id="PF00172">
    <property type="entry name" value="Zn_clus"/>
    <property type="match status" value="1"/>
</dbReference>
<evidence type="ECO:0000256" key="2">
    <source>
        <dbReference type="ARBA" id="ARBA00023015"/>
    </source>
</evidence>
<dbReference type="GO" id="GO:0045122">
    <property type="term" value="P:aflatoxin biosynthetic process"/>
    <property type="evidence" value="ECO:0007669"/>
    <property type="project" value="InterPro"/>
</dbReference>
<dbReference type="PROSITE" id="PS50048">
    <property type="entry name" value="ZN2_CY6_FUNGAL_2"/>
    <property type="match status" value="1"/>
</dbReference>
<evidence type="ECO:0000259" key="7">
    <source>
        <dbReference type="PROSITE" id="PS50048"/>
    </source>
</evidence>
<keyword evidence="1" id="KW-0479">Metal-binding</keyword>